<dbReference type="EMBL" id="CP060636">
    <property type="protein sequence ID" value="QNM11058.1"/>
    <property type="molecule type" value="Genomic_DNA"/>
</dbReference>
<dbReference type="Pfam" id="PF20026">
    <property type="entry name" value="DUF6434"/>
    <property type="match status" value="1"/>
</dbReference>
<gene>
    <name evidence="2" type="ORF">H9Q80_12360</name>
</gene>
<dbReference type="InterPro" id="IPR045492">
    <property type="entry name" value="DUF6434"/>
</dbReference>
<evidence type="ECO:0000313" key="2">
    <source>
        <dbReference type="EMBL" id="QNM11058.1"/>
    </source>
</evidence>
<name>A0A7G9GJS6_9FIRM</name>
<accession>A0A7G9GJS6</accession>
<reference evidence="2 3" key="1">
    <citation type="submission" date="2020-08" db="EMBL/GenBank/DDBJ databases">
        <authorList>
            <person name="Liu C."/>
            <person name="Sun Q."/>
        </authorList>
    </citation>
    <scope>NUCLEOTIDE SEQUENCE [LARGE SCALE GENOMIC DNA]</scope>
    <source>
        <strain evidence="2 3">NSJ-61</strain>
    </source>
</reference>
<evidence type="ECO:0000259" key="1">
    <source>
        <dbReference type="Pfam" id="PF20026"/>
    </source>
</evidence>
<evidence type="ECO:0000313" key="3">
    <source>
        <dbReference type="Proteomes" id="UP000515856"/>
    </source>
</evidence>
<organism evidence="2 3">
    <name type="scientific">[Eubacterium] hominis</name>
    <dbReference type="NCBI Taxonomy" id="2764325"/>
    <lineage>
        <taxon>Bacteria</taxon>
        <taxon>Bacillati</taxon>
        <taxon>Bacillota</taxon>
        <taxon>Erysipelotrichia</taxon>
        <taxon>Erysipelotrichales</taxon>
        <taxon>Erysipelotrichaceae</taxon>
        <taxon>Amedibacillus</taxon>
    </lineage>
</organism>
<dbReference type="Proteomes" id="UP000515856">
    <property type="component" value="Chromosome"/>
</dbReference>
<dbReference type="RefSeq" id="WP_117453866.1">
    <property type="nucleotide sequence ID" value="NZ_CP060636.1"/>
</dbReference>
<dbReference type="KEGG" id="ehn:H9Q80_12360"/>
<protein>
    <submittedName>
        <fullName evidence="2">SAP domain-containing protein</fullName>
    </submittedName>
</protein>
<proteinExistence type="predicted"/>
<dbReference type="AlphaFoldDB" id="A0A7G9GJS6"/>
<dbReference type="Pfam" id="PF18953">
    <property type="entry name" value="SAP_new25"/>
    <property type="match status" value="1"/>
</dbReference>
<keyword evidence="3" id="KW-1185">Reference proteome</keyword>
<sequence>MKRPKLTKDMDSTVFLNYYYLKDELVAFCRSQKLSTSGNKTELTNRIVYYLHTGKNLSSQSEKKRKISNDPISLDTLIETDFVCSQKHRAFFKRYIPSFSFNVPFQNWLKTNAGKTYQDALLAYDAILYDKKHHKSKIDSQFEYNTYIRDFFANQNDKTLKDAITCWNYKKSLPGHHRYEADDLKALND</sequence>
<feature type="domain" description="DUF6434" evidence="1">
    <location>
        <begin position="69"/>
        <end position="125"/>
    </location>
</feature>